<comment type="caution">
    <text evidence="1">The sequence shown here is derived from an EMBL/GenBank/DDBJ whole genome shotgun (WGS) entry which is preliminary data.</text>
</comment>
<dbReference type="EMBL" id="JAYMYR010000005">
    <property type="protein sequence ID" value="KAK7364282.1"/>
    <property type="molecule type" value="Genomic_DNA"/>
</dbReference>
<protein>
    <submittedName>
        <fullName evidence="1">Uncharacterized protein</fullName>
    </submittedName>
</protein>
<keyword evidence="2" id="KW-1185">Reference proteome</keyword>
<reference evidence="1 2" key="1">
    <citation type="submission" date="2024-01" db="EMBL/GenBank/DDBJ databases">
        <title>The genomes of 5 underutilized Papilionoideae crops provide insights into root nodulation and disease resistanc.</title>
        <authorList>
            <person name="Jiang F."/>
        </authorList>
    </citation>
    <scope>NUCLEOTIDE SEQUENCE [LARGE SCALE GENOMIC DNA]</scope>
    <source>
        <strain evidence="1">JINMINGXINNONG_FW02</strain>
        <tissue evidence="1">Leaves</tissue>
    </source>
</reference>
<gene>
    <name evidence="1" type="ORF">VNO80_12819</name>
</gene>
<name>A0AAN9N5E6_PHACN</name>
<dbReference type="Proteomes" id="UP001374584">
    <property type="component" value="Unassembled WGS sequence"/>
</dbReference>
<proteinExistence type="predicted"/>
<organism evidence="1 2">
    <name type="scientific">Phaseolus coccineus</name>
    <name type="common">Scarlet runner bean</name>
    <name type="synonym">Phaseolus multiflorus</name>
    <dbReference type="NCBI Taxonomy" id="3886"/>
    <lineage>
        <taxon>Eukaryota</taxon>
        <taxon>Viridiplantae</taxon>
        <taxon>Streptophyta</taxon>
        <taxon>Embryophyta</taxon>
        <taxon>Tracheophyta</taxon>
        <taxon>Spermatophyta</taxon>
        <taxon>Magnoliopsida</taxon>
        <taxon>eudicotyledons</taxon>
        <taxon>Gunneridae</taxon>
        <taxon>Pentapetalae</taxon>
        <taxon>rosids</taxon>
        <taxon>fabids</taxon>
        <taxon>Fabales</taxon>
        <taxon>Fabaceae</taxon>
        <taxon>Papilionoideae</taxon>
        <taxon>50 kb inversion clade</taxon>
        <taxon>NPAAA clade</taxon>
        <taxon>indigoferoid/millettioid clade</taxon>
        <taxon>Phaseoleae</taxon>
        <taxon>Phaseolus</taxon>
    </lineage>
</organism>
<evidence type="ECO:0000313" key="2">
    <source>
        <dbReference type="Proteomes" id="UP001374584"/>
    </source>
</evidence>
<sequence length="126" mass="14223">MKEPSSIGQAKPSPALFYMMEMFPNFDKAFRYVSPVSLPQLEKPYKKHPVLLLSPCHTIGPTSPPSHGLRQILPYLSLDTNCIVLLTKSPFYNSLKRFINQDLFNYSTSLTPSFENTTLASGSDFF</sequence>
<accession>A0AAN9N5E6</accession>
<dbReference type="AlphaFoldDB" id="A0AAN9N5E6"/>
<evidence type="ECO:0000313" key="1">
    <source>
        <dbReference type="EMBL" id="KAK7364282.1"/>
    </source>
</evidence>